<organism evidence="2 3">
    <name type="scientific">Paracoccus sphaerophysae</name>
    <dbReference type="NCBI Taxonomy" id="690417"/>
    <lineage>
        <taxon>Bacteria</taxon>
        <taxon>Pseudomonadati</taxon>
        <taxon>Pseudomonadota</taxon>
        <taxon>Alphaproteobacteria</taxon>
        <taxon>Rhodobacterales</taxon>
        <taxon>Paracoccaceae</taxon>
        <taxon>Paracoccus</taxon>
    </lineage>
</organism>
<keyword evidence="3" id="KW-1185">Reference proteome</keyword>
<evidence type="ECO:0000313" key="2">
    <source>
        <dbReference type="EMBL" id="KGJ08909.1"/>
    </source>
</evidence>
<accession>A0A099FEE8</accession>
<feature type="domain" description="YgjP-like metallopeptidase" evidence="1">
    <location>
        <begin position="19"/>
        <end position="213"/>
    </location>
</feature>
<dbReference type="Proteomes" id="UP000029917">
    <property type="component" value="Unassembled WGS sequence"/>
</dbReference>
<evidence type="ECO:0000313" key="3">
    <source>
        <dbReference type="Proteomes" id="UP000029917"/>
    </source>
</evidence>
<dbReference type="Pfam" id="PF01863">
    <property type="entry name" value="YgjP-like"/>
    <property type="match status" value="1"/>
</dbReference>
<sequence length="230" mass="25218">MILDDGTTVTLRRTARARRMTLRVSGRDGAVTLTLPPRLPEAEARAFLSERSAWLKRAMQGVVPAAAVEFGAALPVEGRALVLTPAPVRRPQIDGEALLLPATRPAAATAAAFLRALAQGRLTHASDRHAATLGLSFRAIALRDTRSRWGSCTHDGRLMYSWRLAMAPPPVLDYVAAHEVAHLAHMDHSAQFWRAVAGLCPDYPQHRGWLRQHGGALHRWQFRADSPRGN</sequence>
<evidence type="ECO:0000259" key="1">
    <source>
        <dbReference type="Pfam" id="PF01863"/>
    </source>
</evidence>
<comment type="caution">
    <text evidence="2">The sequence shown here is derived from an EMBL/GenBank/DDBJ whole genome shotgun (WGS) entry which is preliminary data.</text>
</comment>
<dbReference type="PANTHER" id="PTHR30399">
    <property type="entry name" value="UNCHARACTERIZED PROTEIN YGJP"/>
    <property type="match status" value="1"/>
</dbReference>
<dbReference type="InterPro" id="IPR053136">
    <property type="entry name" value="UTP_pyrophosphatase-like"/>
</dbReference>
<dbReference type="PANTHER" id="PTHR30399:SF1">
    <property type="entry name" value="UTP PYROPHOSPHATASE"/>
    <property type="match status" value="1"/>
</dbReference>
<dbReference type="Gene3D" id="3.30.2010.10">
    <property type="entry name" value="Metalloproteases ('zincins'), catalytic domain"/>
    <property type="match status" value="1"/>
</dbReference>
<dbReference type="EMBL" id="JRKS01000006">
    <property type="protein sequence ID" value="KGJ08909.1"/>
    <property type="molecule type" value="Genomic_DNA"/>
</dbReference>
<keyword evidence="2" id="KW-0645">Protease</keyword>
<gene>
    <name evidence="2" type="ORF">IC63_03670</name>
</gene>
<reference evidence="2 3" key="2">
    <citation type="submission" date="2014-10" db="EMBL/GenBank/DDBJ databases">
        <title>Paracoccus sanguinis sp. nov., isolated from clinical specimens of New York State patients.</title>
        <authorList>
            <person name="Mingle L.A."/>
            <person name="Cole J.A."/>
            <person name="Lapierre P."/>
            <person name="Musser K.A."/>
        </authorList>
    </citation>
    <scope>NUCLEOTIDE SEQUENCE [LARGE SCALE GENOMIC DNA]</scope>
    <source>
        <strain evidence="2 3">HAMBI 3106</strain>
    </source>
</reference>
<proteinExistence type="predicted"/>
<dbReference type="AlphaFoldDB" id="A0A099FEE8"/>
<protein>
    <submittedName>
        <fullName evidence="2">Zinc metalloprotease</fullName>
    </submittedName>
</protein>
<keyword evidence="2" id="KW-0378">Hydrolase</keyword>
<dbReference type="CDD" id="cd07344">
    <property type="entry name" value="M48_yhfN_like"/>
    <property type="match status" value="1"/>
</dbReference>
<keyword evidence="2" id="KW-0482">Metalloprotease</keyword>
<reference evidence="2 3" key="1">
    <citation type="submission" date="2014-09" db="EMBL/GenBank/DDBJ databases">
        <authorList>
            <person name="McGinnis J.M."/>
            <person name="Wolfgang W.J."/>
        </authorList>
    </citation>
    <scope>NUCLEOTIDE SEQUENCE [LARGE SCALE GENOMIC DNA]</scope>
    <source>
        <strain evidence="2 3">HAMBI 3106</strain>
    </source>
</reference>
<dbReference type="GO" id="GO:0006508">
    <property type="term" value="P:proteolysis"/>
    <property type="evidence" value="ECO:0007669"/>
    <property type="project" value="UniProtKB-KW"/>
</dbReference>
<dbReference type="GO" id="GO:0008237">
    <property type="term" value="F:metallopeptidase activity"/>
    <property type="evidence" value="ECO:0007669"/>
    <property type="project" value="UniProtKB-KW"/>
</dbReference>
<name>A0A099FEE8_9RHOB</name>
<dbReference type="InterPro" id="IPR002725">
    <property type="entry name" value="YgjP-like_metallopeptidase"/>
</dbReference>
<dbReference type="STRING" id="690417.IC63_03670"/>